<reference evidence="5 6" key="1">
    <citation type="submission" date="2023-04" db="EMBL/GenBank/DDBJ databases">
        <title>Streptomyces chengmaiensis sp. nov. isolated from the stem of mangrove plant in Hainan.</title>
        <authorList>
            <person name="Huang X."/>
            <person name="Zhou S."/>
            <person name="Chu X."/>
            <person name="Xie Y."/>
            <person name="Lin Y."/>
        </authorList>
    </citation>
    <scope>NUCLEOTIDE SEQUENCE [LARGE SCALE GENOMIC DNA]</scope>
    <source>
        <strain evidence="5 6">HNM0663</strain>
    </source>
</reference>
<dbReference type="PANTHER" id="PTHR34216:SF3">
    <property type="entry name" value="POLY-BETA-1,6-N-ACETYL-D-GLUCOSAMINE N-DEACETYLASE"/>
    <property type="match status" value="1"/>
</dbReference>
<keyword evidence="2" id="KW-0732">Signal</keyword>
<evidence type="ECO:0000256" key="3">
    <source>
        <dbReference type="SAM" id="MobiDB-lite"/>
    </source>
</evidence>
<comment type="caution">
    <text evidence="5">The sequence shown here is derived from an EMBL/GenBank/DDBJ whole genome shotgun (WGS) entry which is preliminary data.</text>
</comment>
<feature type="compositionally biased region" description="Basic and acidic residues" evidence="3">
    <location>
        <begin position="247"/>
        <end position="276"/>
    </location>
</feature>
<dbReference type="EMBL" id="JARWBG010000096">
    <property type="protein sequence ID" value="MDH2393993.1"/>
    <property type="molecule type" value="Genomic_DNA"/>
</dbReference>
<dbReference type="Gene3D" id="3.20.20.370">
    <property type="entry name" value="Glycoside hydrolase/deacetylase"/>
    <property type="match status" value="1"/>
</dbReference>
<dbReference type="Pfam" id="PF01522">
    <property type="entry name" value="Polysacc_deac_1"/>
    <property type="match status" value="1"/>
</dbReference>
<dbReference type="PANTHER" id="PTHR34216">
    <property type="match status" value="1"/>
</dbReference>
<evidence type="ECO:0000256" key="2">
    <source>
        <dbReference type="ARBA" id="ARBA00022729"/>
    </source>
</evidence>
<dbReference type="InterPro" id="IPR051398">
    <property type="entry name" value="Polysacch_Deacetylase"/>
</dbReference>
<feature type="domain" description="NodB homology" evidence="4">
    <location>
        <begin position="52"/>
        <end position="178"/>
    </location>
</feature>
<protein>
    <submittedName>
        <fullName evidence="5">Polysaccharide deacetylase family protein</fullName>
    </submittedName>
</protein>
<dbReference type="SUPFAM" id="SSF88713">
    <property type="entry name" value="Glycoside hydrolase/deacetylase"/>
    <property type="match status" value="1"/>
</dbReference>
<evidence type="ECO:0000313" key="5">
    <source>
        <dbReference type="EMBL" id="MDH2393993.1"/>
    </source>
</evidence>
<name>A0ABT6I090_9ACTN</name>
<feature type="region of interest" description="Disordered" evidence="3">
    <location>
        <begin position="247"/>
        <end position="365"/>
    </location>
</feature>
<evidence type="ECO:0000256" key="1">
    <source>
        <dbReference type="ARBA" id="ARBA00004613"/>
    </source>
</evidence>
<evidence type="ECO:0000313" key="6">
    <source>
        <dbReference type="Proteomes" id="UP001223144"/>
    </source>
</evidence>
<accession>A0ABT6I090</accession>
<dbReference type="Proteomes" id="UP001223144">
    <property type="component" value="Unassembled WGS sequence"/>
</dbReference>
<evidence type="ECO:0000259" key="4">
    <source>
        <dbReference type="Pfam" id="PF01522"/>
    </source>
</evidence>
<gene>
    <name evidence="5" type="ORF">QCN29_35640</name>
</gene>
<keyword evidence="6" id="KW-1185">Reference proteome</keyword>
<dbReference type="RefSeq" id="WP_279933392.1">
    <property type="nucleotide sequence ID" value="NZ_JARWBG010000096.1"/>
</dbReference>
<proteinExistence type="predicted"/>
<sequence length="365" mass="38441">MYHQIVPEPQGVYDRNPDDFRAELERLAREDYVPVTAAEYSTGVMDLPAGTHPVVLTFDDSTDSQLRVGVDGEPADDCAVGILRDVAARHEGFRPVATFFVNGDPFPATGGRKALAWLHENGFEIGNHTLNHAKLSALPAAGVQREIAANQKAIADDAPGARVLSMGLPFGIQPDPARLALAGSHAGVSYRHRGAYLVGANPAPSPYAASFDPVGIPRIRSAGPDAEDAELGSSRWLDKLADGTVRRYTSDGDPERISFPEGGRGEVAGEHRERPGRTRACVGGGLSPAPPLPETGAEAPDPFSRGLRPRTPAPQAPARLEGAAPAPQAPARLEGAAPAPQAPPATSPRLRPGVPPRRYPQAGLI</sequence>
<organism evidence="5 6">
    <name type="scientific">Streptomyces chengmaiensis</name>
    <dbReference type="NCBI Taxonomy" id="3040919"/>
    <lineage>
        <taxon>Bacteria</taxon>
        <taxon>Bacillati</taxon>
        <taxon>Actinomycetota</taxon>
        <taxon>Actinomycetes</taxon>
        <taxon>Kitasatosporales</taxon>
        <taxon>Streptomycetaceae</taxon>
        <taxon>Streptomyces</taxon>
    </lineage>
</organism>
<dbReference type="InterPro" id="IPR011330">
    <property type="entry name" value="Glyco_hydro/deAcase_b/a-brl"/>
</dbReference>
<dbReference type="InterPro" id="IPR002509">
    <property type="entry name" value="NODB_dom"/>
</dbReference>
<comment type="subcellular location">
    <subcellularLocation>
        <location evidence="1">Secreted</location>
    </subcellularLocation>
</comment>